<keyword evidence="2" id="KW-1185">Reference proteome</keyword>
<gene>
    <name evidence="1" type="ORF">Plil01_000923000</name>
</gene>
<dbReference type="EMBL" id="BSXW01000458">
    <property type="protein sequence ID" value="GMF22984.1"/>
    <property type="molecule type" value="Genomic_DNA"/>
</dbReference>
<comment type="caution">
    <text evidence="1">The sequence shown here is derived from an EMBL/GenBank/DDBJ whole genome shotgun (WGS) entry which is preliminary data.</text>
</comment>
<accession>A0A9W6TZF6</accession>
<dbReference type="Proteomes" id="UP001165083">
    <property type="component" value="Unassembled WGS sequence"/>
</dbReference>
<proteinExistence type="predicted"/>
<dbReference type="AlphaFoldDB" id="A0A9W6TZF6"/>
<organism evidence="1 2">
    <name type="scientific">Phytophthora lilii</name>
    <dbReference type="NCBI Taxonomy" id="2077276"/>
    <lineage>
        <taxon>Eukaryota</taxon>
        <taxon>Sar</taxon>
        <taxon>Stramenopiles</taxon>
        <taxon>Oomycota</taxon>
        <taxon>Peronosporomycetes</taxon>
        <taxon>Peronosporales</taxon>
        <taxon>Peronosporaceae</taxon>
        <taxon>Phytophthora</taxon>
    </lineage>
</organism>
<name>A0A9W6TZF6_9STRA</name>
<sequence>MLHVRFVVETRLCSTLLGDIWLCHDLQNHNNPVVVKQLHLDLARQAIDSNLHLDNPWNESYALIREARFYGITGSPLSPKYFSRMHPAFRIPAIPQRPDGCGGRYA</sequence>
<evidence type="ECO:0000313" key="1">
    <source>
        <dbReference type="EMBL" id="GMF22984.1"/>
    </source>
</evidence>
<reference evidence="1" key="1">
    <citation type="submission" date="2023-04" db="EMBL/GenBank/DDBJ databases">
        <title>Phytophthora lilii NBRC 32176.</title>
        <authorList>
            <person name="Ichikawa N."/>
            <person name="Sato H."/>
            <person name="Tonouchi N."/>
        </authorList>
    </citation>
    <scope>NUCLEOTIDE SEQUENCE</scope>
    <source>
        <strain evidence="1">NBRC 32176</strain>
    </source>
</reference>
<protein>
    <submittedName>
        <fullName evidence="1">Unnamed protein product</fullName>
    </submittedName>
</protein>
<evidence type="ECO:0000313" key="2">
    <source>
        <dbReference type="Proteomes" id="UP001165083"/>
    </source>
</evidence>